<feature type="region of interest" description="Disordered" evidence="1">
    <location>
        <begin position="54"/>
        <end position="85"/>
    </location>
</feature>
<protein>
    <submittedName>
        <fullName evidence="2">Uncharacterized protein</fullName>
    </submittedName>
</protein>
<evidence type="ECO:0000313" key="3">
    <source>
        <dbReference type="Proteomes" id="UP000295680"/>
    </source>
</evidence>
<proteinExistence type="predicted"/>
<name>A0A4R2ISV9_9PSEU</name>
<keyword evidence="3" id="KW-1185">Reference proteome</keyword>
<reference evidence="2 3" key="1">
    <citation type="submission" date="2019-03" db="EMBL/GenBank/DDBJ databases">
        <title>Genomic Encyclopedia of Type Strains, Phase IV (KMG-IV): sequencing the most valuable type-strain genomes for metagenomic binning, comparative biology and taxonomic classification.</title>
        <authorList>
            <person name="Goeker M."/>
        </authorList>
    </citation>
    <scope>NUCLEOTIDE SEQUENCE [LARGE SCALE GENOMIC DNA]</scope>
    <source>
        <strain evidence="2 3">DSM 45934</strain>
    </source>
</reference>
<comment type="caution">
    <text evidence="2">The sequence shown here is derived from an EMBL/GenBank/DDBJ whole genome shotgun (WGS) entry which is preliminary data.</text>
</comment>
<gene>
    <name evidence="2" type="ORF">EV192_116210</name>
</gene>
<accession>A0A4R2ISV9</accession>
<evidence type="ECO:0000256" key="1">
    <source>
        <dbReference type="SAM" id="MobiDB-lite"/>
    </source>
</evidence>
<evidence type="ECO:0000313" key="2">
    <source>
        <dbReference type="EMBL" id="TCO48157.1"/>
    </source>
</evidence>
<sequence>MIRHGIGVVSLPTSRLAQTENCRLSVRAVGLGKGSPGAEVGLAAGVRLEAEASLRAGNPEDWPSPTADRSPGVGTSLGGEESLRA</sequence>
<dbReference type="Proteomes" id="UP000295680">
    <property type="component" value="Unassembled WGS sequence"/>
</dbReference>
<organism evidence="2 3">
    <name type="scientific">Actinocrispum wychmicini</name>
    <dbReference type="NCBI Taxonomy" id="1213861"/>
    <lineage>
        <taxon>Bacteria</taxon>
        <taxon>Bacillati</taxon>
        <taxon>Actinomycetota</taxon>
        <taxon>Actinomycetes</taxon>
        <taxon>Pseudonocardiales</taxon>
        <taxon>Pseudonocardiaceae</taxon>
        <taxon>Actinocrispum</taxon>
    </lineage>
</organism>
<dbReference type="AlphaFoldDB" id="A0A4R2ISV9"/>
<dbReference type="EMBL" id="SLWS01000016">
    <property type="protein sequence ID" value="TCO48157.1"/>
    <property type="molecule type" value="Genomic_DNA"/>
</dbReference>